<dbReference type="Proteomes" id="UP001292084">
    <property type="component" value="Unassembled WGS sequence"/>
</dbReference>
<comment type="caution">
    <text evidence="1">The sequence shown here is derived from an EMBL/GenBank/DDBJ whole genome shotgun (WGS) entry which is preliminary data.</text>
</comment>
<gene>
    <name evidence="1" type="ORF">UFB30_03280</name>
</gene>
<name>A0ABU5KKE6_9BACL</name>
<organism evidence="1 2">
    <name type="scientific">Jeotgalibacillus haloalkalitolerans</name>
    <dbReference type="NCBI Taxonomy" id="3104292"/>
    <lineage>
        <taxon>Bacteria</taxon>
        <taxon>Bacillati</taxon>
        <taxon>Bacillota</taxon>
        <taxon>Bacilli</taxon>
        <taxon>Bacillales</taxon>
        <taxon>Caryophanaceae</taxon>
        <taxon>Jeotgalibacillus</taxon>
    </lineage>
</organism>
<evidence type="ECO:0000313" key="1">
    <source>
        <dbReference type="EMBL" id="MDZ5711226.1"/>
    </source>
</evidence>
<accession>A0ABU5KKE6</accession>
<evidence type="ECO:0000313" key="2">
    <source>
        <dbReference type="Proteomes" id="UP001292084"/>
    </source>
</evidence>
<sequence length="186" mass="21085">MIQKTMILILLLTILTPFAVSGEEQEIRMRVIGNSDTAEDQSVKEALYQSVQPELIQLLGNQPLTRQELADQLTVHLDQIRQIVEKAAGVIAPDQKISTAFEPHTFPDGQTFLTLVIKVGEGAGENWWCTFFPEMCGTVTLDEDKNTECENDLSPEKKVSKTEMKVESFIVNWISDKWNRFNEKRG</sequence>
<reference evidence="1 2" key="1">
    <citation type="submission" date="2023-12" db="EMBL/GenBank/DDBJ databases">
        <title>Jeotgalibacillus haloalkaliphilus sp. nov., a novel salt-tolerant bacteria, isolated from the estuary of the Fenhe River into the Yellow River.</title>
        <authorList>
            <person name="Li Y."/>
        </authorList>
    </citation>
    <scope>NUCLEOTIDE SEQUENCE [LARGE SCALE GENOMIC DNA]</scope>
    <source>
        <strain evidence="1 2">HH7-29</strain>
    </source>
</reference>
<dbReference type="EMBL" id="JAXQNN010000001">
    <property type="protein sequence ID" value="MDZ5711226.1"/>
    <property type="molecule type" value="Genomic_DNA"/>
</dbReference>
<dbReference type="InterPro" id="IPR014202">
    <property type="entry name" value="Spore_II_R"/>
</dbReference>
<protein>
    <submittedName>
        <fullName evidence="1">Stage II sporulation protein R</fullName>
    </submittedName>
</protein>
<proteinExistence type="predicted"/>
<keyword evidence="2" id="KW-1185">Reference proteome</keyword>
<dbReference type="Pfam" id="PF09551">
    <property type="entry name" value="Spore_II_R"/>
    <property type="match status" value="1"/>
</dbReference>
<dbReference type="RefSeq" id="WP_322420240.1">
    <property type="nucleotide sequence ID" value="NZ_JAXQNN010000001.1"/>
</dbReference>